<name>A0ABQ5ILI9_9ASTR</name>
<dbReference type="EMBL" id="BQNB010020925">
    <property type="protein sequence ID" value="GJU01047.1"/>
    <property type="molecule type" value="Genomic_DNA"/>
</dbReference>
<evidence type="ECO:0000256" key="1">
    <source>
        <dbReference type="SAM" id="Coils"/>
    </source>
</evidence>
<evidence type="ECO:0008006" key="4">
    <source>
        <dbReference type="Google" id="ProtNLM"/>
    </source>
</evidence>
<gene>
    <name evidence="2" type="ORF">Tco_1111385</name>
</gene>
<organism evidence="2 3">
    <name type="scientific">Tanacetum coccineum</name>
    <dbReference type="NCBI Taxonomy" id="301880"/>
    <lineage>
        <taxon>Eukaryota</taxon>
        <taxon>Viridiplantae</taxon>
        <taxon>Streptophyta</taxon>
        <taxon>Embryophyta</taxon>
        <taxon>Tracheophyta</taxon>
        <taxon>Spermatophyta</taxon>
        <taxon>Magnoliopsida</taxon>
        <taxon>eudicotyledons</taxon>
        <taxon>Gunneridae</taxon>
        <taxon>Pentapetalae</taxon>
        <taxon>asterids</taxon>
        <taxon>campanulids</taxon>
        <taxon>Asterales</taxon>
        <taxon>Asteraceae</taxon>
        <taxon>Asteroideae</taxon>
        <taxon>Anthemideae</taxon>
        <taxon>Anthemidinae</taxon>
        <taxon>Tanacetum</taxon>
    </lineage>
</organism>
<comment type="caution">
    <text evidence="2">The sequence shown here is derived from an EMBL/GenBank/DDBJ whole genome shotgun (WGS) entry which is preliminary data.</text>
</comment>
<keyword evidence="3" id="KW-1185">Reference proteome</keyword>
<reference evidence="2" key="1">
    <citation type="journal article" date="2022" name="Int. J. Mol. Sci.">
        <title>Draft Genome of Tanacetum Coccineum: Genomic Comparison of Closely Related Tanacetum-Family Plants.</title>
        <authorList>
            <person name="Yamashiro T."/>
            <person name="Shiraishi A."/>
            <person name="Nakayama K."/>
            <person name="Satake H."/>
        </authorList>
    </citation>
    <scope>NUCLEOTIDE SEQUENCE</scope>
</reference>
<evidence type="ECO:0000313" key="2">
    <source>
        <dbReference type="EMBL" id="GJU01047.1"/>
    </source>
</evidence>
<protein>
    <recommendedName>
        <fullName evidence="4">IQ domain-containing protein D</fullName>
    </recommendedName>
</protein>
<proteinExistence type="predicted"/>
<dbReference type="Proteomes" id="UP001151760">
    <property type="component" value="Unassembled WGS sequence"/>
</dbReference>
<reference evidence="2" key="2">
    <citation type="submission" date="2022-01" db="EMBL/GenBank/DDBJ databases">
        <authorList>
            <person name="Yamashiro T."/>
            <person name="Shiraishi A."/>
            <person name="Satake H."/>
            <person name="Nakayama K."/>
        </authorList>
    </citation>
    <scope>NUCLEOTIDE SEQUENCE</scope>
</reference>
<evidence type="ECO:0000313" key="3">
    <source>
        <dbReference type="Proteomes" id="UP001151760"/>
    </source>
</evidence>
<sequence>MPHDSPLSRGNILGSDEGSMTLQELMVFCTTLSKKMESLEIDLKQTKKLYGASYTRLIKKVKKLEKIVKSNQARRRAKIVVFGDEDDLEDPSKQGRKIDEIDQDPGISLVQHDAKIQGRYVHDMEFDFDLDAAKDVSTAEKDASTTEKDVSTAKLVSTASAAVTTASDAISTTKDKCKAKMDEYETAQTKTTLQQEQEILSYEAAVRLQAKLEEEEGQRIARVHEAASFFNVKEWEDIQARVEADEELAQRLQAEEREMYNEAKQARMLVELINQRKRYFAAQRAEERRNKPPT</sequence>
<keyword evidence="1" id="KW-0175">Coiled coil</keyword>
<feature type="coiled-coil region" evidence="1">
    <location>
        <begin position="235"/>
        <end position="269"/>
    </location>
</feature>
<accession>A0ABQ5ILI9</accession>